<dbReference type="Proteomes" id="UP001320460">
    <property type="component" value="Chromosome"/>
</dbReference>
<dbReference type="EMBL" id="AP025334">
    <property type="protein sequence ID" value="BDD52898.1"/>
    <property type="molecule type" value="Genomic_DNA"/>
</dbReference>
<protein>
    <submittedName>
        <fullName evidence="2">Uncharacterized protein</fullName>
    </submittedName>
</protein>
<reference evidence="2 3" key="1">
    <citation type="submission" date="2021-12" db="EMBL/GenBank/DDBJ databases">
        <title>Complete genome sequence of Phytobacter diazotrophicus TA9734.</title>
        <authorList>
            <person name="Kubota H."/>
            <person name="Nakayama Y."/>
            <person name="Ariyoshi T."/>
        </authorList>
    </citation>
    <scope>NUCLEOTIDE SEQUENCE [LARGE SCALE GENOMIC DNA]</scope>
    <source>
        <strain evidence="2 3">TA9734</strain>
    </source>
</reference>
<organism evidence="2 3">
    <name type="scientific">Phytobacter diazotrophicus</name>
    <dbReference type="NCBI Taxonomy" id="395631"/>
    <lineage>
        <taxon>Bacteria</taxon>
        <taxon>Pseudomonadati</taxon>
        <taxon>Pseudomonadota</taxon>
        <taxon>Gammaproteobacteria</taxon>
        <taxon>Enterobacterales</taxon>
        <taxon>Enterobacteriaceae</taxon>
        <taxon>Phytobacter</taxon>
    </lineage>
</organism>
<dbReference type="RefSeq" id="WP_107224456.1">
    <property type="nucleotide sequence ID" value="NZ_AP025334.1"/>
</dbReference>
<feature type="region of interest" description="Disordered" evidence="1">
    <location>
        <begin position="274"/>
        <end position="310"/>
    </location>
</feature>
<evidence type="ECO:0000313" key="3">
    <source>
        <dbReference type="Proteomes" id="UP001320460"/>
    </source>
</evidence>
<sequence>MTSRTQRAVNAGRTNDIQGTIVRVISAPPSISWISPEDNSTFNIGCDATFPEIIFEFYSDMPPPYLWNWEIKWEAKSSGLRERARRGRVIRTFSKAGDFSSTEKRWQLNVGEEIIGGDLTVSVNVGGEVIRRTVKIRGENPSAEDVSSYINSIENLEGFDKLLEQETRNKHFINFDNEPVVAFDGGYGITQMTNPIPTYEQVWNWKKNIDGGSDLYIQKRKNAQNYLGKDGRTYTEEQLQHETISRWNGGAYHEWNESEQQWQRKSNILCDSQTGNIGWDTTNPSNQDRTEEELHDRDHEQYSMGGAGQDDEHPWRYSGVCYADHVLD</sequence>
<evidence type="ECO:0000313" key="2">
    <source>
        <dbReference type="EMBL" id="BDD52898.1"/>
    </source>
</evidence>
<proteinExistence type="predicted"/>
<keyword evidence="3" id="KW-1185">Reference proteome</keyword>
<evidence type="ECO:0000256" key="1">
    <source>
        <dbReference type="SAM" id="MobiDB-lite"/>
    </source>
</evidence>
<accession>A0ABM7W041</accession>
<name>A0ABM7W041_9ENTR</name>
<feature type="compositionally biased region" description="Polar residues" evidence="1">
    <location>
        <begin position="274"/>
        <end position="287"/>
    </location>
</feature>
<feature type="compositionally biased region" description="Basic and acidic residues" evidence="1">
    <location>
        <begin position="288"/>
        <end position="301"/>
    </location>
</feature>
<gene>
    <name evidence="2" type="ORF">PDTA9734_43850</name>
</gene>